<accession>A0A9Q3DQ54</accession>
<dbReference type="OrthoDB" id="2123952at2759"/>
<dbReference type="EMBL" id="AVOT02019862">
    <property type="protein sequence ID" value="MBW0507690.1"/>
    <property type="molecule type" value="Genomic_DNA"/>
</dbReference>
<name>A0A9Q3DQ54_9BASI</name>
<reference evidence="1" key="1">
    <citation type="submission" date="2021-03" db="EMBL/GenBank/DDBJ databases">
        <title>Draft genome sequence of rust myrtle Austropuccinia psidii MF-1, a brazilian biotype.</title>
        <authorList>
            <person name="Quecine M.C."/>
            <person name="Pachon D.M.R."/>
            <person name="Bonatelli M.L."/>
            <person name="Correr F.H."/>
            <person name="Franceschini L.M."/>
            <person name="Leite T.F."/>
            <person name="Margarido G.R.A."/>
            <person name="Almeida C.A."/>
            <person name="Ferrarezi J.A."/>
            <person name="Labate C.A."/>
        </authorList>
    </citation>
    <scope>NUCLEOTIDE SEQUENCE</scope>
    <source>
        <strain evidence="1">MF-1</strain>
    </source>
</reference>
<gene>
    <name evidence="1" type="ORF">O181_047405</name>
</gene>
<evidence type="ECO:0000313" key="1">
    <source>
        <dbReference type="EMBL" id="MBW0507690.1"/>
    </source>
</evidence>
<dbReference type="AlphaFoldDB" id="A0A9Q3DQ54"/>
<keyword evidence="2" id="KW-1185">Reference proteome</keyword>
<dbReference type="Proteomes" id="UP000765509">
    <property type="component" value="Unassembled WGS sequence"/>
</dbReference>
<protein>
    <submittedName>
        <fullName evidence="1">Uncharacterized protein</fullName>
    </submittedName>
</protein>
<comment type="caution">
    <text evidence="1">The sequence shown here is derived from an EMBL/GenBank/DDBJ whole genome shotgun (WGS) entry which is preliminary data.</text>
</comment>
<organism evidence="1 2">
    <name type="scientific">Austropuccinia psidii MF-1</name>
    <dbReference type="NCBI Taxonomy" id="1389203"/>
    <lineage>
        <taxon>Eukaryota</taxon>
        <taxon>Fungi</taxon>
        <taxon>Dikarya</taxon>
        <taxon>Basidiomycota</taxon>
        <taxon>Pucciniomycotina</taxon>
        <taxon>Pucciniomycetes</taxon>
        <taxon>Pucciniales</taxon>
        <taxon>Sphaerophragmiaceae</taxon>
        <taxon>Austropuccinia</taxon>
    </lineage>
</organism>
<sequence>MLLLGPQGANSATLEKEIAQANHIFPENIRRLWSSIKKGGRFGLEAPVDVPPTYDSTSGHSNLTGFRTRGFEQWTNTNSSGAYTGVPIHPKGNPIRLAPEVPILVTRKDGRLGKLKRNTVVQDDVDTHAEGNDEIDG</sequence>
<evidence type="ECO:0000313" key="2">
    <source>
        <dbReference type="Proteomes" id="UP000765509"/>
    </source>
</evidence>
<proteinExistence type="predicted"/>